<dbReference type="HOGENOM" id="CLU_122073_0_0_1"/>
<gene>
    <name evidence="1" type="ORF">CAEBREN_06850</name>
</gene>
<keyword evidence="2" id="KW-1185">Reference proteome</keyword>
<evidence type="ECO:0000313" key="2">
    <source>
        <dbReference type="Proteomes" id="UP000008068"/>
    </source>
</evidence>
<proteinExistence type="predicted"/>
<organism evidence="2">
    <name type="scientific">Caenorhabditis brenneri</name>
    <name type="common">Nematode worm</name>
    <dbReference type="NCBI Taxonomy" id="135651"/>
    <lineage>
        <taxon>Eukaryota</taxon>
        <taxon>Metazoa</taxon>
        <taxon>Ecdysozoa</taxon>
        <taxon>Nematoda</taxon>
        <taxon>Chromadorea</taxon>
        <taxon>Rhabditida</taxon>
        <taxon>Rhabditina</taxon>
        <taxon>Rhabditomorpha</taxon>
        <taxon>Rhabditoidea</taxon>
        <taxon>Rhabditidae</taxon>
        <taxon>Peloderinae</taxon>
        <taxon>Caenorhabditis</taxon>
    </lineage>
</organism>
<protein>
    <submittedName>
        <fullName evidence="1">Uncharacterized protein</fullName>
    </submittedName>
</protein>
<dbReference type="AlphaFoldDB" id="G0ND56"/>
<dbReference type="EMBL" id="GL379866">
    <property type="protein sequence ID" value="EGT58200.1"/>
    <property type="molecule type" value="Genomic_DNA"/>
</dbReference>
<reference evidence="2" key="1">
    <citation type="submission" date="2011-07" db="EMBL/GenBank/DDBJ databases">
        <authorList>
            <consortium name="Caenorhabditis brenneri Sequencing and Analysis Consortium"/>
            <person name="Wilson R.K."/>
        </authorList>
    </citation>
    <scope>NUCLEOTIDE SEQUENCE [LARGE SCALE GENOMIC DNA]</scope>
    <source>
        <strain evidence="2">PB2801</strain>
    </source>
</reference>
<dbReference type="Proteomes" id="UP000008068">
    <property type="component" value="Unassembled WGS sequence"/>
</dbReference>
<dbReference type="InParanoid" id="G0ND56"/>
<evidence type="ECO:0000313" key="1">
    <source>
        <dbReference type="EMBL" id="EGT58200.1"/>
    </source>
</evidence>
<accession>G0ND56</accession>
<name>G0ND56_CAEBE</name>
<sequence length="165" mass="18875">MAEDKLGEEQFRRILCKEMRIKHNAYCYNDGQWTTIAHPIPIKTPAEEDLKARRQISTEVMNLQLQVHKLAARLALKENTNKTDALQAPERIEVFGRIAQTYAVLNENALKNYREAVEGVNNASWEDLTEIAEEAPTRRAELEEIIRQLEGGEDRQEAASEAEVD</sequence>